<comment type="subcellular location">
    <subcellularLocation>
        <location evidence="1">Membrane</location>
    </subcellularLocation>
</comment>
<feature type="transmembrane region" description="Helical" evidence="6">
    <location>
        <begin position="251"/>
        <end position="271"/>
    </location>
</feature>
<dbReference type="Pfam" id="PF00001">
    <property type="entry name" value="7tm_1"/>
    <property type="match status" value="1"/>
</dbReference>
<dbReference type="InterPro" id="IPR000276">
    <property type="entry name" value="GPCR_Rhodpsn"/>
</dbReference>
<dbReference type="PROSITE" id="PS50262">
    <property type="entry name" value="G_PROTEIN_RECEP_F1_2"/>
    <property type="match status" value="1"/>
</dbReference>
<sequence>MNNTTVLDNVTNTTSIFQRYPGFTALFEEFSPTGTLAERVIPPVWYFVGFVGNPVSAVIWFGRRMRRNNSSAIYLGSLAVSDFVFLLLHLLYHLHTTWGYDIYNVDKGCEPFMFFFYIPQYLSVILVAAFTVERYTAVCHPFLKEKWCTVRRACILVILCVTFSTALASVQIYIWTYQPEYNACNLRSEAAAGGDKSLWAIWNWAVDIPILGVLPLVVLIFNALVLHEIIKLSKNGVITRQQGRGSGGNNTASTLTLLSVSFFLIITQIMATVVTNLQPAFPIGDVMLTDTQVRADPTWTRLFTYMDARKITDVISISHFACYFVIYFLTGKHFRREVFFLATCQGRLHFLDRLVAKTRKGERYSMVSSNGHTLATDTCTTAFTTTM</sequence>
<evidence type="ECO:0000256" key="1">
    <source>
        <dbReference type="ARBA" id="ARBA00004370"/>
    </source>
</evidence>
<feature type="transmembrane region" description="Helical" evidence="6">
    <location>
        <begin position="208"/>
        <end position="230"/>
    </location>
</feature>
<keyword evidence="9" id="KW-1185">Reference proteome</keyword>
<evidence type="ECO:0000256" key="2">
    <source>
        <dbReference type="ARBA" id="ARBA00022692"/>
    </source>
</evidence>
<dbReference type="PANTHER" id="PTHR46641">
    <property type="entry name" value="FMRFAMIDE RECEPTOR-RELATED"/>
    <property type="match status" value="1"/>
</dbReference>
<name>A0ABD0J274_9CAEN</name>
<dbReference type="GO" id="GO:0004930">
    <property type="term" value="F:G protein-coupled receptor activity"/>
    <property type="evidence" value="ECO:0007669"/>
    <property type="project" value="UniProtKB-KW"/>
</dbReference>
<comment type="similarity">
    <text evidence="5">Belongs to the G-protein coupled receptor 1 family.</text>
</comment>
<evidence type="ECO:0000259" key="7">
    <source>
        <dbReference type="PROSITE" id="PS50262"/>
    </source>
</evidence>
<dbReference type="PANTHER" id="PTHR46641:SF25">
    <property type="entry name" value="CNMAMIDE RECEPTOR-RELATED"/>
    <property type="match status" value="1"/>
</dbReference>
<evidence type="ECO:0000256" key="6">
    <source>
        <dbReference type="SAM" id="Phobius"/>
    </source>
</evidence>
<evidence type="ECO:0000256" key="4">
    <source>
        <dbReference type="ARBA" id="ARBA00023136"/>
    </source>
</evidence>
<keyword evidence="3 6" id="KW-1133">Transmembrane helix</keyword>
<organism evidence="8 9">
    <name type="scientific">Batillaria attramentaria</name>
    <dbReference type="NCBI Taxonomy" id="370345"/>
    <lineage>
        <taxon>Eukaryota</taxon>
        <taxon>Metazoa</taxon>
        <taxon>Spiralia</taxon>
        <taxon>Lophotrochozoa</taxon>
        <taxon>Mollusca</taxon>
        <taxon>Gastropoda</taxon>
        <taxon>Caenogastropoda</taxon>
        <taxon>Sorbeoconcha</taxon>
        <taxon>Cerithioidea</taxon>
        <taxon>Batillariidae</taxon>
        <taxon>Batillaria</taxon>
    </lineage>
</organism>
<dbReference type="Gene3D" id="1.20.1070.10">
    <property type="entry name" value="Rhodopsin 7-helix transmembrane proteins"/>
    <property type="match status" value="1"/>
</dbReference>
<evidence type="ECO:0000313" key="9">
    <source>
        <dbReference type="Proteomes" id="UP001519460"/>
    </source>
</evidence>
<feature type="transmembrane region" description="Helical" evidence="6">
    <location>
        <begin position="73"/>
        <end position="92"/>
    </location>
</feature>
<dbReference type="PROSITE" id="PS00237">
    <property type="entry name" value="G_PROTEIN_RECEP_F1_1"/>
    <property type="match status" value="1"/>
</dbReference>
<dbReference type="PRINTS" id="PR00237">
    <property type="entry name" value="GPCRRHODOPSN"/>
</dbReference>
<reference evidence="8 9" key="1">
    <citation type="journal article" date="2023" name="Sci. Data">
        <title>Genome assembly of the Korean intertidal mud-creeper Batillaria attramentaria.</title>
        <authorList>
            <person name="Patra A.K."/>
            <person name="Ho P.T."/>
            <person name="Jun S."/>
            <person name="Lee S.J."/>
            <person name="Kim Y."/>
            <person name="Won Y.J."/>
        </authorList>
    </citation>
    <scope>NUCLEOTIDE SEQUENCE [LARGE SCALE GENOMIC DNA]</scope>
    <source>
        <strain evidence="8">Wonlab-2016</strain>
    </source>
</reference>
<feature type="transmembrane region" description="Helical" evidence="6">
    <location>
        <begin position="44"/>
        <end position="61"/>
    </location>
</feature>
<feature type="transmembrane region" description="Helical" evidence="6">
    <location>
        <begin position="311"/>
        <end position="330"/>
    </location>
</feature>
<evidence type="ECO:0000256" key="3">
    <source>
        <dbReference type="ARBA" id="ARBA00022989"/>
    </source>
</evidence>
<dbReference type="AlphaFoldDB" id="A0ABD0J274"/>
<dbReference type="InterPro" id="IPR017452">
    <property type="entry name" value="GPCR_Rhodpsn_7TM"/>
</dbReference>
<dbReference type="GO" id="GO:0016020">
    <property type="term" value="C:membrane"/>
    <property type="evidence" value="ECO:0007669"/>
    <property type="project" value="UniProtKB-SubCell"/>
</dbReference>
<dbReference type="InterPro" id="IPR052954">
    <property type="entry name" value="GPCR-Ligand_Int"/>
</dbReference>
<keyword evidence="2 5" id="KW-0812">Transmembrane</keyword>
<accession>A0ABD0J274</accession>
<feature type="transmembrane region" description="Helical" evidence="6">
    <location>
        <begin position="153"/>
        <end position="175"/>
    </location>
</feature>
<dbReference type="EMBL" id="JACVVK020000726">
    <property type="protein sequence ID" value="KAK7451813.1"/>
    <property type="molecule type" value="Genomic_DNA"/>
</dbReference>
<evidence type="ECO:0000256" key="5">
    <source>
        <dbReference type="RuleBase" id="RU000688"/>
    </source>
</evidence>
<feature type="domain" description="G-protein coupled receptors family 1 profile" evidence="7">
    <location>
        <begin position="52"/>
        <end position="264"/>
    </location>
</feature>
<comment type="caution">
    <text evidence="8">The sequence shown here is derived from an EMBL/GenBank/DDBJ whole genome shotgun (WGS) entry which is preliminary data.</text>
</comment>
<keyword evidence="5" id="KW-0675">Receptor</keyword>
<protein>
    <recommendedName>
        <fullName evidence="7">G-protein coupled receptors family 1 profile domain-containing protein</fullName>
    </recommendedName>
</protein>
<keyword evidence="4 6" id="KW-0472">Membrane</keyword>
<dbReference type="SUPFAM" id="SSF81321">
    <property type="entry name" value="Family A G protein-coupled receptor-like"/>
    <property type="match status" value="1"/>
</dbReference>
<evidence type="ECO:0000313" key="8">
    <source>
        <dbReference type="EMBL" id="KAK7451813.1"/>
    </source>
</evidence>
<keyword evidence="5" id="KW-0297">G-protein coupled receptor</keyword>
<feature type="transmembrane region" description="Helical" evidence="6">
    <location>
        <begin position="112"/>
        <end position="132"/>
    </location>
</feature>
<keyword evidence="5" id="KW-0807">Transducer</keyword>
<dbReference type="Proteomes" id="UP001519460">
    <property type="component" value="Unassembled WGS sequence"/>
</dbReference>
<gene>
    <name evidence="8" type="ORF">BaRGS_00039805</name>
</gene>
<proteinExistence type="inferred from homology"/>